<dbReference type="InterPro" id="IPR001394">
    <property type="entry name" value="Peptidase_C19_UCH"/>
</dbReference>
<dbReference type="GO" id="GO:0008270">
    <property type="term" value="F:zinc ion binding"/>
    <property type="evidence" value="ECO:0007669"/>
    <property type="project" value="UniProtKB-KW"/>
</dbReference>
<evidence type="ECO:0000256" key="1">
    <source>
        <dbReference type="ARBA" id="ARBA00004123"/>
    </source>
</evidence>
<dbReference type="OrthoDB" id="10263353at2759"/>
<name>A0A1E3HKQ8_9TREE</name>
<dbReference type="SUPFAM" id="SSF57850">
    <property type="entry name" value="RING/U-box"/>
    <property type="match status" value="1"/>
</dbReference>
<dbReference type="InterPro" id="IPR033809">
    <property type="entry name" value="USP39"/>
</dbReference>
<comment type="caution">
    <text evidence="13">The sequence shown here is derived from an EMBL/GenBank/DDBJ whole genome shotgun (WGS) entry which is preliminary data.</text>
</comment>
<dbReference type="SMART" id="SM00290">
    <property type="entry name" value="ZnF_UBP"/>
    <property type="match status" value="1"/>
</dbReference>
<organism evidence="13 14">
    <name type="scientific">Cryptococcus amylolentus CBS 6039</name>
    <dbReference type="NCBI Taxonomy" id="1295533"/>
    <lineage>
        <taxon>Eukaryota</taxon>
        <taxon>Fungi</taxon>
        <taxon>Dikarya</taxon>
        <taxon>Basidiomycota</taxon>
        <taxon>Agaricomycotina</taxon>
        <taxon>Tremellomycetes</taxon>
        <taxon>Tremellales</taxon>
        <taxon>Cryptococcaceae</taxon>
        <taxon>Cryptococcus</taxon>
    </lineage>
</organism>
<evidence type="ECO:0000256" key="9">
    <source>
        <dbReference type="PROSITE-ProRule" id="PRU00502"/>
    </source>
</evidence>
<gene>
    <name evidence="13" type="ORF">L202_05339</name>
</gene>
<dbReference type="PANTHER" id="PTHR21646:SF16">
    <property type="entry name" value="U4_U6.U5 TRI-SNRNP-ASSOCIATED PROTEIN 2"/>
    <property type="match status" value="1"/>
</dbReference>
<dbReference type="InterPro" id="IPR038765">
    <property type="entry name" value="Papain-like_cys_pep_sf"/>
</dbReference>
<evidence type="ECO:0000256" key="5">
    <source>
        <dbReference type="ARBA" id="ARBA00022771"/>
    </source>
</evidence>
<keyword evidence="6" id="KW-0862">Zinc</keyword>
<dbReference type="Gene3D" id="3.90.70.10">
    <property type="entry name" value="Cysteine proteinases"/>
    <property type="match status" value="1"/>
</dbReference>
<dbReference type="RefSeq" id="XP_018992079.1">
    <property type="nucleotide sequence ID" value="XM_019139588.1"/>
</dbReference>
<evidence type="ECO:0000259" key="11">
    <source>
        <dbReference type="PROSITE" id="PS50235"/>
    </source>
</evidence>
<dbReference type="GO" id="GO:0000245">
    <property type="term" value="P:spliceosomal complex assembly"/>
    <property type="evidence" value="ECO:0007669"/>
    <property type="project" value="InterPro"/>
</dbReference>
<evidence type="ECO:0000256" key="4">
    <source>
        <dbReference type="ARBA" id="ARBA00022728"/>
    </source>
</evidence>
<dbReference type="InterPro" id="IPR050185">
    <property type="entry name" value="Ub_carboxyl-term_hydrolase"/>
</dbReference>
<feature type="region of interest" description="Disordered" evidence="10">
    <location>
        <begin position="1"/>
        <end position="77"/>
    </location>
</feature>
<feature type="region of interest" description="Disordered" evidence="10">
    <location>
        <begin position="485"/>
        <end position="505"/>
    </location>
</feature>
<dbReference type="Pfam" id="PF00443">
    <property type="entry name" value="UCH"/>
    <property type="match status" value="1"/>
</dbReference>
<dbReference type="AlphaFoldDB" id="A0A1E3HKQ8"/>
<keyword evidence="8" id="KW-0539">Nucleus</keyword>
<dbReference type="GeneID" id="30156648"/>
<evidence type="ECO:0000256" key="3">
    <source>
        <dbReference type="ARBA" id="ARBA00022723"/>
    </source>
</evidence>
<evidence type="ECO:0000313" key="14">
    <source>
        <dbReference type="Proteomes" id="UP000094065"/>
    </source>
</evidence>
<evidence type="ECO:0000256" key="8">
    <source>
        <dbReference type="ARBA" id="ARBA00023242"/>
    </source>
</evidence>
<evidence type="ECO:0000256" key="2">
    <source>
        <dbReference type="ARBA" id="ARBA00022664"/>
    </source>
</evidence>
<dbReference type="GO" id="GO:0016579">
    <property type="term" value="P:protein deubiquitination"/>
    <property type="evidence" value="ECO:0007669"/>
    <property type="project" value="InterPro"/>
</dbReference>
<dbReference type="SUPFAM" id="SSF54001">
    <property type="entry name" value="Cysteine proteinases"/>
    <property type="match status" value="1"/>
</dbReference>
<keyword evidence="5 9" id="KW-0863">Zinc-finger</keyword>
<evidence type="ECO:0000259" key="12">
    <source>
        <dbReference type="PROSITE" id="PS50271"/>
    </source>
</evidence>
<dbReference type="PROSITE" id="PS50271">
    <property type="entry name" value="ZF_UBP"/>
    <property type="match status" value="1"/>
</dbReference>
<feature type="compositionally biased region" description="Basic and acidic residues" evidence="10">
    <location>
        <begin position="523"/>
        <end position="540"/>
    </location>
</feature>
<dbReference type="Proteomes" id="UP000094065">
    <property type="component" value="Unassembled WGS sequence"/>
</dbReference>
<dbReference type="PROSITE" id="PS50235">
    <property type="entry name" value="USP_3"/>
    <property type="match status" value="1"/>
</dbReference>
<dbReference type="PANTHER" id="PTHR21646">
    <property type="entry name" value="UBIQUITIN CARBOXYL-TERMINAL HYDROLASE"/>
    <property type="match status" value="1"/>
</dbReference>
<keyword evidence="2" id="KW-0507">mRNA processing</keyword>
<comment type="subcellular location">
    <subcellularLocation>
        <location evidence="1">Nucleus</location>
    </subcellularLocation>
</comment>
<keyword evidence="14" id="KW-1185">Reference proteome</keyword>
<dbReference type="InterPro" id="IPR013083">
    <property type="entry name" value="Znf_RING/FYVE/PHD"/>
</dbReference>
<proteinExistence type="predicted"/>
<dbReference type="CDD" id="cd02669">
    <property type="entry name" value="Peptidase_C19M"/>
    <property type="match status" value="1"/>
</dbReference>
<evidence type="ECO:0000256" key="10">
    <source>
        <dbReference type="SAM" id="MobiDB-lite"/>
    </source>
</evidence>
<keyword evidence="4" id="KW-0747">Spliceosome</keyword>
<evidence type="ECO:0008006" key="15">
    <source>
        <dbReference type="Google" id="ProtNLM"/>
    </source>
</evidence>
<dbReference type="InterPro" id="IPR028889">
    <property type="entry name" value="USP"/>
</dbReference>
<feature type="domain" description="UBP-type" evidence="12">
    <location>
        <begin position="74"/>
        <end position="171"/>
    </location>
</feature>
<accession>A0A1E3HKQ8</accession>
<evidence type="ECO:0000256" key="7">
    <source>
        <dbReference type="ARBA" id="ARBA00023187"/>
    </source>
</evidence>
<feature type="domain" description="USP" evidence="11">
    <location>
        <begin position="196"/>
        <end position="571"/>
    </location>
</feature>
<dbReference type="GO" id="GO:0004843">
    <property type="term" value="F:cysteine-type deubiquitinase activity"/>
    <property type="evidence" value="ECO:0007669"/>
    <property type="project" value="InterPro"/>
</dbReference>
<evidence type="ECO:0000313" key="13">
    <source>
        <dbReference type="EMBL" id="ODN76705.1"/>
    </source>
</evidence>
<keyword evidence="7" id="KW-0508">mRNA splicing</keyword>
<evidence type="ECO:0000256" key="6">
    <source>
        <dbReference type="ARBA" id="ARBA00022833"/>
    </source>
</evidence>
<feature type="region of interest" description="Disordered" evidence="10">
    <location>
        <begin position="517"/>
        <end position="540"/>
    </location>
</feature>
<keyword evidence="3" id="KW-0479">Metal-binding</keyword>
<dbReference type="GO" id="GO:0005681">
    <property type="term" value="C:spliceosomal complex"/>
    <property type="evidence" value="ECO:0007669"/>
    <property type="project" value="UniProtKB-KW"/>
</dbReference>
<dbReference type="InterPro" id="IPR001607">
    <property type="entry name" value="Znf_UBP"/>
</dbReference>
<reference evidence="13 14" key="1">
    <citation type="submission" date="2016-06" db="EMBL/GenBank/DDBJ databases">
        <title>Evolution of pathogenesis and genome organization in the Tremellales.</title>
        <authorList>
            <person name="Cuomo C."/>
            <person name="Litvintseva A."/>
            <person name="Heitman J."/>
            <person name="Chen Y."/>
            <person name="Sun S."/>
            <person name="Springer D."/>
            <person name="Dromer F."/>
            <person name="Young S."/>
            <person name="Zeng Q."/>
            <person name="Chapman S."/>
            <person name="Gujja S."/>
            <person name="Saif S."/>
            <person name="Birren B."/>
        </authorList>
    </citation>
    <scope>NUCLEOTIDE SEQUENCE [LARGE SCALE GENOMIC DNA]</scope>
    <source>
        <strain evidence="13 14">CBS 6039</strain>
    </source>
</reference>
<dbReference type="STRING" id="1295533.A0A1E3HKQ8"/>
<dbReference type="Gene3D" id="3.30.40.10">
    <property type="entry name" value="Zinc/RING finger domain, C3HC4 (zinc finger)"/>
    <property type="match status" value="1"/>
</dbReference>
<protein>
    <recommendedName>
        <fullName evidence="15">U4/U6.U5 tri-snRNP-associated protein 2</fullName>
    </recommendedName>
</protein>
<dbReference type="Pfam" id="PF02148">
    <property type="entry name" value="zf-UBP"/>
    <property type="match status" value="1"/>
</dbReference>
<feature type="compositionally biased region" description="Acidic residues" evidence="10">
    <location>
        <begin position="55"/>
        <end position="71"/>
    </location>
</feature>
<dbReference type="EMBL" id="AWGJ01000008">
    <property type="protein sequence ID" value="ODN76705.1"/>
    <property type="molecule type" value="Genomic_DNA"/>
</dbReference>
<sequence>MSTAGSPKSSPPAAKRIKLDAAAAAEPSTAESNGMPAVTSAPEFTSAPPPPAEAESSDEEEEQEDAKEEEDLSRTDMYLDTISRQKLDFDFEHLCSKSLSNINVYACLVCGKYFQGRGKGSWAYRHAVGDNHRVWLNLDTEKFYVLPEGYPVADHSLNDIIRVLHPRYAPKDIARLSRLPPLSYTLEGQKYTPGYIGINNIKGNDYCNVVIHLLLHVPPLRNFLLHPNTPQLQIEARPTELVKRFATLAQRLWNPHLFKAQVSPHEFLHEVTKRSNGKFKTTEQGDPVEFLGWLVNTLHRDLGGTKKRNSSIVYSTFQGKVQIETQQVITHKEYARPVFDVGRDIQKISSPFLFLALDLPATPLFTDINEKKIIPQVSLGQILAKFDGKHTQEFGPTLKRHHLTSLPPYLILHMKRFTKNNFVEERNPTIVNFPLRGVDMSECKCLSLLTSNAAERLADVDPKPSDNVHTQYDLLSNVFLDTTAASTSTSGTGPGITKRTPQQGEENQMFWKIHVRAGQTEGEEGKNGAEKSAETEGRGEKWFEMQDLNVTEVRKEMVFLGETVIQVWERRDLSTSRK</sequence>